<proteinExistence type="inferred from homology"/>
<comment type="caution">
    <text evidence="10">The sequence shown here is derived from an EMBL/GenBank/DDBJ whole genome shotgun (WGS) entry which is preliminary data.</text>
</comment>
<evidence type="ECO:0000256" key="1">
    <source>
        <dbReference type="ARBA" id="ARBA00007913"/>
    </source>
</evidence>
<evidence type="ECO:0000256" key="5">
    <source>
        <dbReference type="ARBA" id="ARBA00022840"/>
    </source>
</evidence>
<keyword evidence="5" id="KW-0067">ATP-binding</keyword>
<evidence type="ECO:0000256" key="6">
    <source>
        <dbReference type="SAM" id="Coils"/>
    </source>
</evidence>
<name>A0ABV8ECM7_9HYPH</name>
<gene>
    <name evidence="10" type="ORF">ACFOVS_13965</name>
</gene>
<feature type="domain" description="DNA2/NAM7 helicase-like C-terminal" evidence="9">
    <location>
        <begin position="999"/>
        <end position="1134"/>
    </location>
</feature>
<evidence type="ECO:0000313" key="10">
    <source>
        <dbReference type="EMBL" id="MFC3969217.1"/>
    </source>
</evidence>
<reference evidence="11" key="1">
    <citation type="journal article" date="2019" name="Int. J. Syst. Evol. Microbiol.">
        <title>The Global Catalogue of Microorganisms (GCM) 10K type strain sequencing project: providing services to taxonomists for standard genome sequencing and annotation.</title>
        <authorList>
            <consortium name="The Broad Institute Genomics Platform"/>
            <consortium name="The Broad Institute Genome Sequencing Center for Infectious Disease"/>
            <person name="Wu L."/>
            <person name="Ma J."/>
        </authorList>
    </citation>
    <scope>NUCLEOTIDE SEQUENCE [LARGE SCALE GENOMIC DNA]</scope>
    <source>
        <strain evidence="11">TBRC 5781</strain>
    </source>
</reference>
<sequence>MIEELENLFDQNPSDASLASAILKELEHRSTQRAKQLRERIEAARGRQPATPTVKREPRPAEKASIPAPAPVEPSRPALPIETPIQPLRQNNPKPPVTNKPEDALRAWTALEVLSPSSFRRETDLVGADKSLLAKFSKDGVPWETEEKSRPNKRLFYEVYIGTIEMAPAVEALLNVYADKRAEKPSLRGASPIATVIVNKEGQPLEEETSATISSFAWGVPVALQGDLKRLADWPQQHGALLKEFRLQLILRDKDDKVVPLTRRHIERLYDFLVGKLNLQNLETKRPYFAVRRFEHYKSKTPPEPSLLNSFFLEDLAAARSLASQSKLPGALKHYLGDARPNHRIDLLNDTNGLKDLLQPALTPQGRWPAKGRFPLALLQQAAVNATNSQRLSTGVLAVNGPPGTGKTTLLRDVVAARLVDRALVMGRYENPADAFKPTRETFIRNGAKITLHQLDEQLKGYEMVVTSSNNKAVENVSAELPDMKAIAEDALGLRYFKTISDNVLQRETWGLVAAVLGNSSNRYQFYQNFWKDEERGLSTYLNHACGIPQYVSEPQGEGVPVKTRLRKIVDLENPPANSREALARWEKAQAAFMVAIRAFNERQFYLQKLYENLLIAPNLSAALVEAKESFVTEKQQLESLRAQAVAAEEGLASPWRSLTSLEGQRERAITQRPGFLARLFRTSTYREWHDQISFLDKAIAETEEVVRVMTAKANSLRQQVEVFQRRLNETETKIARVEAELRQVNEAIAKERRNLAAPVPDDSFFQGRHEDIQKGSVWFDKTLTRMRDDVFETAVLLHRAFIDAAADPLRQNLSIFVESFGTRSLGTAQKDALIPDLWSSFFLVVPVVSTTFASVNRMFSRLKPESLGWLLVDEAGQALPQAAVGAMMRAKRTVVVGDPLQIEPVVTLPSTLTEEICGQFGLDPIRFSAPEASTQTLADAASTYSARFPSGSGYRDVGAPLLVHRRCNSPMFDVSNEIAYSNLMVQAKSATPDNDVLGHSKWFDVVSQSTHTDKWYPDEGAVLIEKLGQLRRGGVDPEIYVVTPFVVVQDNLRKEILASGVLRGWVSDPEAWVYERVGTVHTVQGREAEIVFLVLGTQAPSQRGARAWAGGNPNLVNVAVTRAKTSIYVIGNREVWKSAGHFSTLRRYLPA</sequence>
<feature type="compositionally biased region" description="Basic and acidic residues" evidence="7">
    <location>
        <begin position="27"/>
        <end position="45"/>
    </location>
</feature>
<dbReference type="EMBL" id="JBHSBD010000059">
    <property type="protein sequence ID" value="MFC3969217.1"/>
    <property type="molecule type" value="Genomic_DNA"/>
</dbReference>
<dbReference type="Pfam" id="PF13086">
    <property type="entry name" value="AAA_11"/>
    <property type="match status" value="1"/>
</dbReference>
<comment type="similarity">
    <text evidence="1">Belongs to the DNA2/NAM7 helicase family.</text>
</comment>
<feature type="coiled-coil region" evidence="6">
    <location>
        <begin position="700"/>
        <end position="755"/>
    </location>
</feature>
<keyword evidence="6" id="KW-0175">Coiled coil</keyword>
<feature type="domain" description="DNA2/NAM7 helicase helicase" evidence="8">
    <location>
        <begin position="705"/>
        <end position="907"/>
    </location>
</feature>
<evidence type="ECO:0000256" key="3">
    <source>
        <dbReference type="ARBA" id="ARBA00022801"/>
    </source>
</evidence>
<keyword evidence="11" id="KW-1185">Reference proteome</keyword>
<dbReference type="RefSeq" id="WP_247262897.1">
    <property type="nucleotide sequence ID" value="NZ_JALJQZ010000092.1"/>
</dbReference>
<evidence type="ECO:0000256" key="4">
    <source>
        <dbReference type="ARBA" id="ARBA00022806"/>
    </source>
</evidence>
<organism evidence="10 11">
    <name type="scientific">Rhizobium lemnae</name>
    <dbReference type="NCBI Taxonomy" id="1214924"/>
    <lineage>
        <taxon>Bacteria</taxon>
        <taxon>Pseudomonadati</taxon>
        <taxon>Pseudomonadota</taxon>
        <taxon>Alphaproteobacteria</taxon>
        <taxon>Hyphomicrobiales</taxon>
        <taxon>Rhizobiaceae</taxon>
        <taxon>Rhizobium/Agrobacterium group</taxon>
        <taxon>Rhizobium</taxon>
    </lineage>
</organism>
<evidence type="ECO:0000256" key="7">
    <source>
        <dbReference type="SAM" id="MobiDB-lite"/>
    </source>
</evidence>
<keyword evidence="3" id="KW-0378">Hydrolase</keyword>
<evidence type="ECO:0000313" key="11">
    <source>
        <dbReference type="Proteomes" id="UP001595697"/>
    </source>
</evidence>
<protein>
    <submittedName>
        <fullName evidence="10">AAA domain-containing protein</fullName>
    </submittedName>
</protein>
<evidence type="ECO:0000256" key="2">
    <source>
        <dbReference type="ARBA" id="ARBA00022741"/>
    </source>
</evidence>
<dbReference type="InterPro" id="IPR041679">
    <property type="entry name" value="DNA2/NAM7-like_C"/>
</dbReference>
<accession>A0ABV8ECM7</accession>
<keyword evidence="2" id="KW-0547">Nucleotide-binding</keyword>
<evidence type="ECO:0000259" key="8">
    <source>
        <dbReference type="Pfam" id="PF13086"/>
    </source>
</evidence>
<dbReference type="InterPro" id="IPR027417">
    <property type="entry name" value="P-loop_NTPase"/>
</dbReference>
<feature type="region of interest" description="Disordered" evidence="7">
    <location>
        <begin position="27"/>
        <end position="101"/>
    </location>
</feature>
<dbReference type="InterPro" id="IPR050534">
    <property type="entry name" value="Coronavir_polyprotein_1ab"/>
</dbReference>
<dbReference type="Proteomes" id="UP001595697">
    <property type="component" value="Unassembled WGS sequence"/>
</dbReference>
<dbReference type="InterPro" id="IPR041677">
    <property type="entry name" value="DNA2/NAM7_AAA_11"/>
</dbReference>
<dbReference type="PANTHER" id="PTHR43788:SF8">
    <property type="entry name" value="DNA-BINDING PROTEIN SMUBP-2"/>
    <property type="match status" value="1"/>
</dbReference>
<evidence type="ECO:0000259" key="9">
    <source>
        <dbReference type="Pfam" id="PF13087"/>
    </source>
</evidence>
<dbReference type="SUPFAM" id="SSF52540">
    <property type="entry name" value="P-loop containing nucleoside triphosphate hydrolases"/>
    <property type="match status" value="1"/>
</dbReference>
<dbReference type="Gene3D" id="3.40.50.300">
    <property type="entry name" value="P-loop containing nucleotide triphosphate hydrolases"/>
    <property type="match status" value="3"/>
</dbReference>
<keyword evidence="4" id="KW-0347">Helicase</keyword>
<dbReference type="Pfam" id="PF13087">
    <property type="entry name" value="AAA_12"/>
    <property type="match status" value="1"/>
</dbReference>
<dbReference type="PANTHER" id="PTHR43788">
    <property type="entry name" value="DNA2/NAM7 HELICASE FAMILY MEMBER"/>
    <property type="match status" value="1"/>
</dbReference>